<feature type="transmembrane region" description="Helical" evidence="5">
    <location>
        <begin position="51"/>
        <end position="73"/>
    </location>
</feature>
<evidence type="ECO:0000313" key="7">
    <source>
        <dbReference type="Proteomes" id="UP000662973"/>
    </source>
</evidence>
<proteinExistence type="predicted"/>
<name>A0A897N4P9_9EURY</name>
<dbReference type="AlphaFoldDB" id="A0A897N4P9"/>
<evidence type="ECO:0000256" key="5">
    <source>
        <dbReference type="SAM" id="Phobius"/>
    </source>
</evidence>
<protein>
    <submittedName>
        <fullName evidence="6">Putative membrane protein</fullName>
    </submittedName>
</protein>
<keyword evidence="4 5" id="KW-0472">Membrane</keyword>
<organism evidence="6 7">
    <name type="scientific">Halapricum desulfuricans</name>
    <dbReference type="NCBI Taxonomy" id="2841257"/>
    <lineage>
        <taxon>Archaea</taxon>
        <taxon>Methanobacteriati</taxon>
        <taxon>Methanobacteriota</taxon>
        <taxon>Stenosarchaea group</taxon>
        <taxon>Halobacteria</taxon>
        <taxon>Halobacteriales</taxon>
        <taxon>Haloarculaceae</taxon>
        <taxon>Halapricum</taxon>
    </lineage>
</organism>
<feature type="transmembrane region" description="Helical" evidence="5">
    <location>
        <begin position="79"/>
        <end position="102"/>
    </location>
</feature>
<dbReference type="EMBL" id="CP064788">
    <property type="protein sequence ID" value="QSG09370.1"/>
    <property type="molecule type" value="Genomic_DNA"/>
</dbReference>
<dbReference type="SUPFAM" id="SSF161111">
    <property type="entry name" value="Cation efflux protein transmembrane domain-like"/>
    <property type="match status" value="1"/>
</dbReference>
<dbReference type="Pfam" id="PF24365">
    <property type="entry name" value="DUF7521"/>
    <property type="match status" value="1"/>
</dbReference>
<dbReference type="GO" id="GO:0016020">
    <property type="term" value="C:membrane"/>
    <property type="evidence" value="ECO:0007669"/>
    <property type="project" value="UniProtKB-SubCell"/>
</dbReference>
<accession>A0A897N4P9</accession>
<keyword evidence="7" id="KW-1185">Reference proteome</keyword>
<dbReference type="InterPro" id="IPR055943">
    <property type="entry name" value="DUF7521"/>
</dbReference>
<feature type="transmembrane region" description="Helical" evidence="5">
    <location>
        <begin position="20"/>
        <end position="39"/>
    </location>
</feature>
<comment type="subcellular location">
    <subcellularLocation>
        <location evidence="1">Membrane</location>
        <topology evidence="1">Multi-pass membrane protein</topology>
    </subcellularLocation>
</comment>
<evidence type="ECO:0000256" key="2">
    <source>
        <dbReference type="ARBA" id="ARBA00022692"/>
    </source>
</evidence>
<evidence type="ECO:0000313" key="6">
    <source>
        <dbReference type="EMBL" id="QSG09370.1"/>
    </source>
</evidence>
<keyword evidence="3 5" id="KW-1133">Transmembrane helix</keyword>
<evidence type="ECO:0000256" key="3">
    <source>
        <dbReference type="ARBA" id="ARBA00022989"/>
    </source>
</evidence>
<dbReference type="Proteomes" id="UP000662973">
    <property type="component" value="Chromosome"/>
</dbReference>
<gene>
    <name evidence="6" type="ORF">HSR122_1985</name>
</gene>
<dbReference type="InterPro" id="IPR027469">
    <property type="entry name" value="Cation_efflux_TMD_sf"/>
</dbReference>
<keyword evidence="2 5" id="KW-0812">Transmembrane</keyword>
<dbReference type="KEGG" id="hds:HSR122_1985"/>
<evidence type="ECO:0000256" key="4">
    <source>
        <dbReference type="ARBA" id="ARBA00023136"/>
    </source>
</evidence>
<sequence length="105" mass="10988">MVGGAQRNMSPHTFTLPPSAIAFKTLTLILGGLITYLSYRAYRRTGSPALRALSIGFGLVTTGALLAGVTNILLHDISIGVSLAIESGLTTAGFAVIVYSLYTQD</sequence>
<reference evidence="6 7" key="1">
    <citation type="submission" date="2020-11" db="EMBL/GenBank/DDBJ databases">
        <title>Carbohydrate-dependent, anaerobic sulfur respiration: A novel catabolism in halophilic archaea.</title>
        <authorList>
            <person name="Sorokin D.Y."/>
            <person name="Messina E."/>
            <person name="Smedile F."/>
            <person name="La Cono V."/>
            <person name="Hallsworth J.E."/>
            <person name="Yakimov M.M."/>
        </authorList>
    </citation>
    <scope>NUCLEOTIDE SEQUENCE [LARGE SCALE GENOMIC DNA]</scope>
    <source>
        <strain evidence="6 7">HSR12-2</strain>
    </source>
</reference>
<evidence type="ECO:0000256" key="1">
    <source>
        <dbReference type="ARBA" id="ARBA00004141"/>
    </source>
</evidence>